<dbReference type="EMBL" id="CP097320">
    <property type="protein sequence ID" value="UQX13385.1"/>
    <property type="molecule type" value="Genomic_DNA"/>
</dbReference>
<name>A0ABY4QQU1_9MYCO</name>
<organism evidence="1 2">
    <name type="scientific">Candidatus Mycobacterium methanotrophicum</name>
    <dbReference type="NCBI Taxonomy" id="2943498"/>
    <lineage>
        <taxon>Bacteria</taxon>
        <taxon>Bacillati</taxon>
        <taxon>Actinomycetota</taxon>
        <taxon>Actinomycetes</taxon>
        <taxon>Mycobacteriales</taxon>
        <taxon>Mycobacteriaceae</taxon>
        <taxon>Mycobacterium</taxon>
    </lineage>
</organism>
<sequence>MPSTRAGTQGSNRRQVALIDRLGELIAGRDVVAAESQSRRALCTPWRPLLRPVKSTTMSWLRAAPANGVRRPR</sequence>
<gene>
    <name evidence="1" type="ORF">M5I08_07090</name>
</gene>
<accession>A0ABY4QQU1</accession>
<reference evidence="1" key="1">
    <citation type="submission" date="2022-05" db="EMBL/GenBank/DDBJ databases">
        <title>A methanotrophic Mycobacterium dominates a cave microbial ecosystem.</title>
        <authorList>
            <person name="Van Spanning R.J.M."/>
            <person name="Guan Q."/>
            <person name="Melkonian C."/>
            <person name="Gallant J."/>
            <person name="Polerecky L."/>
            <person name="Flot J.-F."/>
            <person name="Brandt B.W."/>
            <person name="Braster M."/>
            <person name="Iturbe Espinoza P."/>
            <person name="Aerts J."/>
            <person name="Meima-Franke M."/>
            <person name="Piersma S.R."/>
            <person name="Bunduc C."/>
            <person name="Ummels R."/>
            <person name="Pain A."/>
            <person name="Fleming E.J."/>
            <person name="van der Wel N."/>
            <person name="Gherman V.D."/>
            <person name="Sarbu S.M."/>
            <person name="Bodelier P.L.E."/>
            <person name="Bitter W."/>
        </authorList>
    </citation>
    <scope>NUCLEOTIDE SEQUENCE</scope>
    <source>
        <strain evidence="1">Sulfur Cave</strain>
    </source>
</reference>
<protein>
    <submittedName>
        <fullName evidence="1">Uncharacterized protein</fullName>
    </submittedName>
</protein>
<dbReference type="Proteomes" id="UP001056610">
    <property type="component" value="Chromosome"/>
</dbReference>
<evidence type="ECO:0000313" key="2">
    <source>
        <dbReference type="Proteomes" id="UP001056610"/>
    </source>
</evidence>
<evidence type="ECO:0000313" key="1">
    <source>
        <dbReference type="EMBL" id="UQX13385.1"/>
    </source>
</evidence>
<proteinExistence type="predicted"/>
<keyword evidence="2" id="KW-1185">Reference proteome</keyword>
<dbReference type="RefSeq" id="WP_249763471.1">
    <property type="nucleotide sequence ID" value="NZ_CP097320.1"/>
</dbReference>